<dbReference type="SUPFAM" id="SSF53474">
    <property type="entry name" value="alpha/beta-Hydrolases"/>
    <property type="match status" value="1"/>
</dbReference>
<keyword evidence="4" id="KW-1185">Reference proteome</keyword>
<dbReference type="PANTHER" id="PTHR46118">
    <property type="entry name" value="PROTEIN ABHD11"/>
    <property type="match status" value="1"/>
</dbReference>
<dbReference type="EMBL" id="JAEQBW010000010">
    <property type="protein sequence ID" value="MBK6266747.1"/>
    <property type="molecule type" value="Genomic_DNA"/>
</dbReference>
<evidence type="ECO:0000313" key="4">
    <source>
        <dbReference type="Proteomes" id="UP000611723"/>
    </source>
</evidence>
<dbReference type="PANTHER" id="PTHR46118:SF4">
    <property type="entry name" value="PROTEIN ABHD11"/>
    <property type="match status" value="1"/>
</dbReference>
<proteinExistence type="predicted"/>
<dbReference type="Gene3D" id="3.40.50.1820">
    <property type="entry name" value="alpha/beta hydrolase"/>
    <property type="match status" value="1"/>
</dbReference>
<evidence type="ECO:0000313" key="3">
    <source>
        <dbReference type="EMBL" id="MBK6266747.1"/>
    </source>
</evidence>
<dbReference type="InterPro" id="IPR029058">
    <property type="entry name" value="AB_hydrolase_fold"/>
</dbReference>
<dbReference type="InterPro" id="IPR000073">
    <property type="entry name" value="AB_hydrolase_1"/>
</dbReference>
<organism evidence="3 4">
    <name type="scientific">Marivirga aurantiaca</name>
    <dbReference type="NCBI Taxonomy" id="2802615"/>
    <lineage>
        <taxon>Bacteria</taxon>
        <taxon>Pseudomonadati</taxon>
        <taxon>Bacteroidota</taxon>
        <taxon>Cytophagia</taxon>
        <taxon>Cytophagales</taxon>
        <taxon>Marivirgaceae</taxon>
        <taxon>Marivirga</taxon>
    </lineage>
</organism>
<evidence type="ECO:0000256" key="1">
    <source>
        <dbReference type="ARBA" id="ARBA00022801"/>
    </source>
</evidence>
<reference evidence="3" key="1">
    <citation type="submission" date="2021-01" db="EMBL/GenBank/DDBJ databases">
        <title>Marivirga aurantiaca sp. nov., isolated from intertidal surface sediments.</title>
        <authorList>
            <person name="Zhang M."/>
        </authorList>
    </citation>
    <scope>NUCLEOTIDE SEQUENCE</scope>
    <source>
        <strain evidence="3">S37H4</strain>
    </source>
</reference>
<evidence type="ECO:0000259" key="2">
    <source>
        <dbReference type="Pfam" id="PF00561"/>
    </source>
</evidence>
<keyword evidence="1 3" id="KW-0378">Hydrolase</keyword>
<dbReference type="GO" id="GO:0052689">
    <property type="term" value="F:carboxylic ester hydrolase activity"/>
    <property type="evidence" value="ECO:0007669"/>
    <property type="project" value="TreeGrafter"/>
</dbReference>
<gene>
    <name evidence="3" type="ORF">JKA74_17010</name>
</gene>
<protein>
    <submittedName>
        <fullName evidence="3">Alpha/beta hydrolase</fullName>
    </submittedName>
</protein>
<dbReference type="Proteomes" id="UP000611723">
    <property type="component" value="Unassembled WGS sequence"/>
</dbReference>
<sequence>MEKLLILHGALGSKSQFEALISSFSNQLDVYFLEFSGHGIQKFRKDFSVPQFSNELSQFIQTNSLLGCHVFGYSMGGYVALYNALSHPEHFRSLQTLATKFSWNPDIAEKEIKMLDPDRIVEKIPAFAEVLDKRHGNWRKLMESTQDLMKQLGENPLLDTSNLPTLQIPVKIMRGSLDTMVSEEESKWAVENLNKARYIEIPEAKHPIEKYDPASLAALIERNLLDV</sequence>
<name>A0A934X1G7_9BACT</name>
<accession>A0A934X1G7</accession>
<comment type="caution">
    <text evidence="3">The sequence shown here is derived from an EMBL/GenBank/DDBJ whole genome shotgun (WGS) entry which is preliminary data.</text>
</comment>
<dbReference type="Pfam" id="PF00561">
    <property type="entry name" value="Abhydrolase_1"/>
    <property type="match status" value="1"/>
</dbReference>
<dbReference type="RefSeq" id="WP_201432433.1">
    <property type="nucleotide sequence ID" value="NZ_JAEQBW010000010.1"/>
</dbReference>
<dbReference type="AlphaFoldDB" id="A0A934X1G7"/>
<feature type="domain" description="AB hydrolase-1" evidence="2">
    <location>
        <begin position="4"/>
        <end position="109"/>
    </location>
</feature>